<protein>
    <recommendedName>
        <fullName evidence="4">Integral membrane protein</fullName>
    </recommendedName>
</protein>
<sequence length="172" mass="18119">MDQDRGPSSRPERVRRALLPHNAPNLLYGAIVAGSVLAVSSAHAADSAHVAAATALVTAIYWLAHVYVDAVGGRLRDLEQPMHRRIVPAMGHSRDLLAGALPPILVFLGAKFLGADVQTAAQIALWFTVGLLVLAGAGAAYLAGVRGWMLVAESLIAGSFGMLVILLKYLLH</sequence>
<dbReference type="OrthoDB" id="3211973at2"/>
<dbReference type="eggNOG" id="ENOG5033981">
    <property type="taxonomic scope" value="Bacteria"/>
</dbReference>
<evidence type="ECO:0000313" key="3">
    <source>
        <dbReference type="Proteomes" id="UP000007947"/>
    </source>
</evidence>
<dbReference type="EMBL" id="AP012204">
    <property type="protein sequence ID" value="BAK35490.1"/>
    <property type="molecule type" value="Genomic_DNA"/>
</dbReference>
<dbReference type="RefSeq" id="WP_013863360.1">
    <property type="nucleotide sequence ID" value="NC_015635.1"/>
</dbReference>
<dbReference type="KEGG" id="mph:MLP_24760"/>
<feature type="transmembrane region" description="Helical" evidence="1">
    <location>
        <begin position="25"/>
        <end position="45"/>
    </location>
</feature>
<evidence type="ECO:0000313" key="2">
    <source>
        <dbReference type="EMBL" id="BAK35490.1"/>
    </source>
</evidence>
<evidence type="ECO:0000256" key="1">
    <source>
        <dbReference type="SAM" id="Phobius"/>
    </source>
</evidence>
<proteinExistence type="predicted"/>
<organism evidence="2 3">
    <name type="scientific">Microlunatus phosphovorus (strain ATCC 700054 / DSM 10555 / JCM 9379 / NBRC 101784 / NCIMB 13414 / VKM Ac-1990 / NM-1)</name>
    <dbReference type="NCBI Taxonomy" id="1032480"/>
    <lineage>
        <taxon>Bacteria</taxon>
        <taxon>Bacillati</taxon>
        <taxon>Actinomycetota</taxon>
        <taxon>Actinomycetes</taxon>
        <taxon>Propionibacteriales</taxon>
        <taxon>Propionibacteriaceae</taxon>
        <taxon>Microlunatus</taxon>
    </lineage>
</organism>
<keyword evidence="1" id="KW-0472">Membrane</keyword>
<gene>
    <name evidence="2" type="ordered locus">MLP_24760</name>
</gene>
<keyword evidence="1" id="KW-1133">Transmembrane helix</keyword>
<feature type="transmembrane region" description="Helical" evidence="1">
    <location>
        <begin position="150"/>
        <end position="171"/>
    </location>
</feature>
<keyword evidence="1" id="KW-0812">Transmembrane</keyword>
<name>F5XFT3_MICPN</name>
<dbReference type="Proteomes" id="UP000007947">
    <property type="component" value="Chromosome"/>
</dbReference>
<dbReference type="AlphaFoldDB" id="F5XFT3"/>
<feature type="transmembrane region" description="Helical" evidence="1">
    <location>
        <begin position="51"/>
        <end position="75"/>
    </location>
</feature>
<feature type="transmembrane region" description="Helical" evidence="1">
    <location>
        <begin position="120"/>
        <end position="143"/>
    </location>
</feature>
<evidence type="ECO:0008006" key="4">
    <source>
        <dbReference type="Google" id="ProtNLM"/>
    </source>
</evidence>
<accession>F5XFT3</accession>
<reference evidence="2 3" key="1">
    <citation type="submission" date="2011-05" db="EMBL/GenBank/DDBJ databases">
        <title>Whole genome sequence of Microlunatus phosphovorus NM-1.</title>
        <authorList>
            <person name="Hosoyama A."/>
            <person name="Sasaki K."/>
            <person name="Harada T."/>
            <person name="Igarashi R."/>
            <person name="Kawakoshi A."/>
            <person name="Sasagawa M."/>
            <person name="Fukada J."/>
            <person name="Nakamura S."/>
            <person name="Katano Y."/>
            <person name="Hanada S."/>
            <person name="Kamagata Y."/>
            <person name="Nakamura N."/>
            <person name="Yamazaki S."/>
            <person name="Fujita N."/>
        </authorList>
    </citation>
    <scope>NUCLEOTIDE SEQUENCE [LARGE SCALE GENOMIC DNA]</scope>
    <source>
        <strain evidence="3">ATCC 700054 / DSM 10555 / JCM 9379 / NBRC 101784 / NCIMB 13414 / VKM Ac-1990 / NM-1</strain>
    </source>
</reference>
<keyword evidence="3" id="KW-1185">Reference proteome</keyword>
<dbReference type="HOGENOM" id="CLU_125420_0_0_11"/>